<dbReference type="EMBL" id="LNQE01001460">
    <property type="protein sequence ID" value="KUG17135.1"/>
    <property type="molecule type" value="Genomic_DNA"/>
</dbReference>
<gene>
    <name evidence="1" type="ORF">ASZ90_013138</name>
</gene>
<accession>A0A0W8F8G2</accession>
<dbReference type="AlphaFoldDB" id="A0A0W8F8G2"/>
<comment type="caution">
    <text evidence="1">The sequence shown here is derived from an EMBL/GenBank/DDBJ whole genome shotgun (WGS) entry which is preliminary data.</text>
</comment>
<organism evidence="1">
    <name type="scientific">hydrocarbon metagenome</name>
    <dbReference type="NCBI Taxonomy" id="938273"/>
    <lineage>
        <taxon>unclassified sequences</taxon>
        <taxon>metagenomes</taxon>
        <taxon>ecological metagenomes</taxon>
    </lineage>
</organism>
<proteinExistence type="predicted"/>
<reference evidence="1" key="1">
    <citation type="journal article" date="2015" name="Proc. Natl. Acad. Sci. U.S.A.">
        <title>Networks of energetic and metabolic interactions define dynamics in microbial communities.</title>
        <authorList>
            <person name="Embree M."/>
            <person name="Liu J.K."/>
            <person name="Al-Bassam M.M."/>
            <person name="Zengler K."/>
        </authorList>
    </citation>
    <scope>NUCLEOTIDE SEQUENCE</scope>
</reference>
<protein>
    <submittedName>
        <fullName evidence="1">Uncharacterized protein</fullName>
    </submittedName>
</protein>
<sequence length="107" mass="12111">MCSVCRDVLDQYMESRAVEYMQEKLKEDLPGLVEDTISHWNGRAFVVKFEDKWNKRIEGQIKEIIADSLADIVKEQVAEALRDGLASLVSGARPLSRGKKTAKKEAE</sequence>
<evidence type="ECO:0000313" key="1">
    <source>
        <dbReference type="EMBL" id="KUG17135.1"/>
    </source>
</evidence>
<name>A0A0W8F8G2_9ZZZZ</name>